<dbReference type="InterPro" id="IPR017441">
    <property type="entry name" value="Protein_kinase_ATP_BS"/>
</dbReference>
<keyword evidence="9 14" id="KW-0067">ATP-binding</keyword>
<dbReference type="Proteomes" id="UP000436088">
    <property type="component" value="Unassembled WGS sequence"/>
</dbReference>
<keyword evidence="20" id="KW-1185">Reference proteome</keyword>
<evidence type="ECO:0000256" key="7">
    <source>
        <dbReference type="ARBA" id="ARBA00022741"/>
    </source>
</evidence>
<dbReference type="InterPro" id="IPR038408">
    <property type="entry name" value="GNK2_sf"/>
</dbReference>
<evidence type="ECO:0000256" key="8">
    <source>
        <dbReference type="ARBA" id="ARBA00022777"/>
    </source>
</evidence>
<dbReference type="GO" id="GO:0005524">
    <property type="term" value="F:ATP binding"/>
    <property type="evidence" value="ECO:0007669"/>
    <property type="project" value="UniProtKB-UniRule"/>
</dbReference>
<evidence type="ECO:0000256" key="15">
    <source>
        <dbReference type="SAM" id="Phobius"/>
    </source>
</evidence>
<evidence type="ECO:0000256" key="5">
    <source>
        <dbReference type="ARBA" id="ARBA00022729"/>
    </source>
</evidence>
<evidence type="ECO:0000256" key="16">
    <source>
        <dbReference type="SAM" id="SignalP"/>
    </source>
</evidence>
<keyword evidence="2" id="KW-0723">Serine/threonine-protein kinase</keyword>
<evidence type="ECO:0000256" key="11">
    <source>
        <dbReference type="ARBA" id="ARBA00023136"/>
    </source>
</evidence>
<evidence type="ECO:0000313" key="20">
    <source>
        <dbReference type="Proteomes" id="UP000436088"/>
    </source>
</evidence>
<dbReference type="InterPro" id="IPR011009">
    <property type="entry name" value="Kinase-like_dom_sf"/>
</dbReference>
<dbReference type="SMART" id="SM00220">
    <property type="entry name" value="S_TKc"/>
    <property type="match status" value="1"/>
</dbReference>
<dbReference type="PANTHER" id="PTHR47973">
    <property type="entry name" value="CYSTEINE-RICH RECEPTOR-LIKE PROTEIN KINASE 3"/>
    <property type="match status" value="1"/>
</dbReference>
<evidence type="ECO:0000256" key="1">
    <source>
        <dbReference type="ARBA" id="ARBA00004167"/>
    </source>
</evidence>
<protein>
    <submittedName>
        <fullName evidence="19">Cysteine-rich RLK 42</fullName>
    </submittedName>
</protein>
<evidence type="ECO:0000256" key="13">
    <source>
        <dbReference type="ARBA" id="ARBA00023180"/>
    </source>
</evidence>
<dbReference type="CDD" id="cd23509">
    <property type="entry name" value="Gnk2-like"/>
    <property type="match status" value="2"/>
</dbReference>
<keyword evidence="12" id="KW-0675">Receptor</keyword>
<feature type="domain" description="Protein kinase" evidence="17">
    <location>
        <begin position="314"/>
        <end position="586"/>
    </location>
</feature>
<keyword evidence="13" id="KW-0325">Glycoprotein</keyword>
<evidence type="ECO:0000256" key="4">
    <source>
        <dbReference type="ARBA" id="ARBA00022692"/>
    </source>
</evidence>
<name>A0A6A2ZWU9_HIBSY</name>
<dbReference type="FunFam" id="3.30.430.20:FF:000015">
    <property type="entry name" value="Cysteine-rich receptor-like protein kinase 3"/>
    <property type="match status" value="1"/>
</dbReference>
<keyword evidence="8" id="KW-0418">Kinase</keyword>
<dbReference type="Gene3D" id="3.30.430.20">
    <property type="entry name" value="Gnk2 domain, C-X8-C-X2-C motif"/>
    <property type="match status" value="2"/>
</dbReference>
<evidence type="ECO:0000256" key="6">
    <source>
        <dbReference type="ARBA" id="ARBA00022737"/>
    </source>
</evidence>
<feature type="transmembrane region" description="Helical" evidence="15">
    <location>
        <begin position="243"/>
        <end position="267"/>
    </location>
</feature>
<keyword evidence="7 14" id="KW-0547">Nucleotide-binding</keyword>
<dbReference type="InterPro" id="IPR002902">
    <property type="entry name" value="GNK2"/>
</dbReference>
<feature type="chain" id="PRO_5025646509" evidence="16">
    <location>
        <begin position="21"/>
        <end position="698"/>
    </location>
</feature>
<organism evidence="19 20">
    <name type="scientific">Hibiscus syriacus</name>
    <name type="common">Rose of Sharon</name>
    <dbReference type="NCBI Taxonomy" id="106335"/>
    <lineage>
        <taxon>Eukaryota</taxon>
        <taxon>Viridiplantae</taxon>
        <taxon>Streptophyta</taxon>
        <taxon>Embryophyta</taxon>
        <taxon>Tracheophyta</taxon>
        <taxon>Spermatophyta</taxon>
        <taxon>Magnoliopsida</taxon>
        <taxon>eudicotyledons</taxon>
        <taxon>Gunneridae</taxon>
        <taxon>Pentapetalae</taxon>
        <taxon>rosids</taxon>
        <taxon>malvids</taxon>
        <taxon>Malvales</taxon>
        <taxon>Malvaceae</taxon>
        <taxon>Malvoideae</taxon>
        <taxon>Hibiscus</taxon>
    </lineage>
</organism>
<feature type="binding site" evidence="14">
    <location>
        <position position="342"/>
    </location>
    <ligand>
        <name>ATP</name>
        <dbReference type="ChEBI" id="CHEBI:30616"/>
    </ligand>
</feature>
<comment type="subcellular location">
    <subcellularLocation>
        <location evidence="1">Membrane</location>
        <topology evidence="1">Single-pass membrane protein</topology>
    </subcellularLocation>
</comment>
<evidence type="ECO:0000256" key="2">
    <source>
        <dbReference type="ARBA" id="ARBA00022527"/>
    </source>
</evidence>
<evidence type="ECO:0000259" key="17">
    <source>
        <dbReference type="PROSITE" id="PS50011"/>
    </source>
</evidence>
<feature type="domain" description="Gnk2-homologous" evidence="18">
    <location>
        <begin position="130"/>
        <end position="232"/>
    </location>
</feature>
<dbReference type="GO" id="GO:0004674">
    <property type="term" value="F:protein serine/threonine kinase activity"/>
    <property type="evidence" value="ECO:0007669"/>
    <property type="project" value="UniProtKB-KW"/>
</dbReference>
<dbReference type="PROSITE" id="PS50011">
    <property type="entry name" value="PROTEIN_KINASE_DOM"/>
    <property type="match status" value="1"/>
</dbReference>
<dbReference type="Gene3D" id="3.30.200.20">
    <property type="entry name" value="Phosphorylase Kinase, domain 1"/>
    <property type="match status" value="1"/>
</dbReference>
<dbReference type="InterPro" id="IPR008271">
    <property type="entry name" value="Ser/Thr_kinase_AS"/>
</dbReference>
<dbReference type="Pfam" id="PF00069">
    <property type="entry name" value="Pkinase"/>
    <property type="match status" value="1"/>
</dbReference>
<gene>
    <name evidence="19" type="ORF">F3Y22_tig00110676pilonHSYRG00167</name>
</gene>
<evidence type="ECO:0000256" key="14">
    <source>
        <dbReference type="PROSITE-ProRule" id="PRU10141"/>
    </source>
</evidence>
<evidence type="ECO:0000256" key="9">
    <source>
        <dbReference type="ARBA" id="ARBA00022840"/>
    </source>
</evidence>
<dbReference type="PROSITE" id="PS00108">
    <property type="entry name" value="PROTEIN_KINASE_ST"/>
    <property type="match status" value="1"/>
</dbReference>
<evidence type="ECO:0000256" key="12">
    <source>
        <dbReference type="ARBA" id="ARBA00023170"/>
    </source>
</evidence>
<comment type="caution">
    <text evidence="19">The sequence shown here is derived from an EMBL/GenBank/DDBJ whole genome shotgun (WGS) entry which is preliminary data.</text>
</comment>
<accession>A0A6A2ZWU9</accession>
<proteinExistence type="predicted"/>
<sequence length="698" mass="79151">MAAFLIIFFLIAPSIRRCRADNRLDLVARSCETATVRSKDDYLKNYKLILRHMEPEMYRNKFAFHEAGKPPDKLYVLSQCMDDFSRVECAQCFTRITNILHACFPTTGGRVYLDGCFIRANNYSFYREVTSHADNERCSDDVETSDDFKMVLKKMLPKMVQEAPYRKGFALYKESWNGTTVHGMAQCWKILDKDMCSSCLADAVDLVYHCMPAKEGRALNAGCFLRYSTYNFAHNTSVAAVRYAIVSFIIYILITAIVCSLAVAVGLRLGKIAYKQINPRREWKGKEVDFAALDQAMNFLQFKLSTLEKATDCFNKANKLGSGGYGEVFKGTLPDGREIAVKRLYVNGRSRSREIYNELDVISKAQHKNLENMIRNIFGTKTKMVTYFGGLWKEDPEKKKELDWEKRHKIIMGTAEGLEYLHKGCEVRIIHRDIKASNILLDLKFRPKIADFGLARLCLRDTDKFHLVNNTVAGTFGYMAPEYIAKGRLTEKVDVYSFGVLMLEIISGVKNTKIESNNNLETLVTDTWKHFQSITTKEIIDESLHSEDQIEEIKREIHLGLLCTQAEPSLRPNMTKVLQILRHKDMDMPSPTKPPFFYESLNFPSPVNPSFNSDLLAETTIVFVADRGTKPLKAFVVNRRSSSLISVGSIVGNNSISIGFPSIHDDPSIRLRLLPHHRVPCIVPSLSVSSLVSVDGGV</sequence>
<feature type="domain" description="Gnk2-homologous" evidence="18">
    <location>
        <begin position="24"/>
        <end position="125"/>
    </location>
</feature>
<feature type="signal peptide" evidence="16">
    <location>
        <begin position="1"/>
        <end position="20"/>
    </location>
</feature>
<keyword evidence="6" id="KW-0677">Repeat</keyword>
<reference evidence="19" key="1">
    <citation type="submission" date="2019-09" db="EMBL/GenBank/DDBJ databases">
        <title>Draft genome information of white flower Hibiscus syriacus.</title>
        <authorList>
            <person name="Kim Y.-M."/>
        </authorList>
    </citation>
    <scope>NUCLEOTIDE SEQUENCE [LARGE SCALE GENOMIC DNA]</scope>
    <source>
        <strain evidence="19">YM2019G1</strain>
    </source>
</reference>
<dbReference type="FunFam" id="1.10.510.10:FF:000336">
    <property type="entry name" value="Cysteine-rich receptor-like protein kinase 2"/>
    <property type="match status" value="1"/>
</dbReference>
<keyword evidence="4 15" id="KW-0812">Transmembrane</keyword>
<evidence type="ECO:0000259" key="18">
    <source>
        <dbReference type="PROSITE" id="PS51473"/>
    </source>
</evidence>
<keyword evidence="10 15" id="KW-1133">Transmembrane helix</keyword>
<keyword evidence="5 16" id="KW-0732">Signal</keyword>
<keyword evidence="11 15" id="KW-0472">Membrane</keyword>
<dbReference type="PROSITE" id="PS51473">
    <property type="entry name" value="GNK2"/>
    <property type="match status" value="2"/>
</dbReference>
<dbReference type="EMBL" id="VEPZ02001069">
    <property type="protein sequence ID" value="KAE8696173.1"/>
    <property type="molecule type" value="Genomic_DNA"/>
</dbReference>
<evidence type="ECO:0000313" key="19">
    <source>
        <dbReference type="EMBL" id="KAE8696173.1"/>
    </source>
</evidence>
<dbReference type="AlphaFoldDB" id="A0A6A2ZWU9"/>
<dbReference type="Gene3D" id="1.10.510.10">
    <property type="entry name" value="Transferase(Phosphotransferase) domain 1"/>
    <property type="match status" value="1"/>
</dbReference>
<dbReference type="Pfam" id="PF01657">
    <property type="entry name" value="Stress-antifung"/>
    <property type="match status" value="2"/>
</dbReference>
<dbReference type="PROSITE" id="PS00107">
    <property type="entry name" value="PROTEIN_KINASE_ATP"/>
    <property type="match status" value="1"/>
</dbReference>
<dbReference type="GO" id="GO:0016020">
    <property type="term" value="C:membrane"/>
    <property type="evidence" value="ECO:0007669"/>
    <property type="project" value="UniProtKB-SubCell"/>
</dbReference>
<dbReference type="InterPro" id="IPR052059">
    <property type="entry name" value="CR_Ser/Thr_kinase"/>
</dbReference>
<dbReference type="SUPFAM" id="SSF56112">
    <property type="entry name" value="Protein kinase-like (PK-like)"/>
    <property type="match status" value="1"/>
</dbReference>
<evidence type="ECO:0000256" key="3">
    <source>
        <dbReference type="ARBA" id="ARBA00022679"/>
    </source>
</evidence>
<dbReference type="InterPro" id="IPR000719">
    <property type="entry name" value="Prot_kinase_dom"/>
</dbReference>
<evidence type="ECO:0000256" key="10">
    <source>
        <dbReference type="ARBA" id="ARBA00022989"/>
    </source>
</evidence>
<keyword evidence="3" id="KW-0808">Transferase</keyword>